<dbReference type="Proteomes" id="UP001552299">
    <property type="component" value="Unassembled WGS sequence"/>
</dbReference>
<evidence type="ECO:0000313" key="2">
    <source>
        <dbReference type="Proteomes" id="UP001552299"/>
    </source>
</evidence>
<sequence>MARRKAKEKTAPTRRTSSHCRRPHRSWLYMLCLLSAQRMVSLGLPINVPDIVNSVIDETISLSNGGDEIEGRSSLINNRSSDVDGIILGCPPEVPELENRKEFFYYNSLMNVGPQVVVRQNVGPQVVVRQKVGPLVVVRQNVGPLVVVRRTSGLQVVVLQNVGPSGSGPAERRAFGLWSGRTSGLRVVVRQNVGPSSGGLAERRAFRWLSSGGSTELRRWLRRSKEARAISDLYLDSLRLGSLFKEKWGSIYRFFRVAWLVNRWEI</sequence>
<evidence type="ECO:0000313" key="1">
    <source>
        <dbReference type="EMBL" id="KAL0924142.1"/>
    </source>
</evidence>
<comment type="caution">
    <text evidence="1">The sequence shown here is derived from an EMBL/GenBank/DDBJ whole genome shotgun (WGS) entry which is preliminary data.</text>
</comment>
<name>A0ABD0VNH6_DENTH</name>
<accession>A0ABD0VNH6</accession>
<protein>
    <submittedName>
        <fullName evidence="1">Uncharacterized protein</fullName>
    </submittedName>
</protein>
<gene>
    <name evidence="1" type="ORF">M5K25_004950</name>
</gene>
<organism evidence="1 2">
    <name type="scientific">Dendrobium thyrsiflorum</name>
    <name type="common">Pinecone-like raceme dendrobium</name>
    <name type="synonym">Orchid</name>
    <dbReference type="NCBI Taxonomy" id="117978"/>
    <lineage>
        <taxon>Eukaryota</taxon>
        <taxon>Viridiplantae</taxon>
        <taxon>Streptophyta</taxon>
        <taxon>Embryophyta</taxon>
        <taxon>Tracheophyta</taxon>
        <taxon>Spermatophyta</taxon>
        <taxon>Magnoliopsida</taxon>
        <taxon>Liliopsida</taxon>
        <taxon>Asparagales</taxon>
        <taxon>Orchidaceae</taxon>
        <taxon>Epidendroideae</taxon>
        <taxon>Malaxideae</taxon>
        <taxon>Dendrobiinae</taxon>
        <taxon>Dendrobium</taxon>
    </lineage>
</organism>
<keyword evidence="2" id="KW-1185">Reference proteome</keyword>
<proteinExistence type="predicted"/>
<dbReference type="AlphaFoldDB" id="A0ABD0VNH6"/>
<reference evidence="1 2" key="1">
    <citation type="journal article" date="2024" name="Plant Biotechnol. J.">
        <title>Dendrobium thyrsiflorum genome and its molecular insights into genes involved in important horticultural traits.</title>
        <authorList>
            <person name="Chen B."/>
            <person name="Wang J.Y."/>
            <person name="Zheng P.J."/>
            <person name="Li K.L."/>
            <person name="Liang Y.M."/>
            <person name="Chen X.F."/>
            <person name="Zhang C."/>
            <person name="Zhao X."/>
            <person name="He X."/>
            <person name="Zhang G.Q."/>
            <person name="Liu Z.J."/>
            <person name="Xu Q."/>
        </authorList>
    </citation>
    <scope>NUCLEOTIDE SEQUENCE [LARGE SCALE GENOMIC DNA]</scope>
    <source>
        <strain evidence="1">GZMU011</strain>
    </source>
</reference>
<dbReference type="EMBL" id="JANQDX010000005">
    <property type="protein sequence ID" value="KAL0924142.1"/>
    <property type="molecule type" value="Genomic_DNA"/>
</dbReference>